<reference evidence="1 2" key="1">
    <citation type="submission" date="2016-02" db="EMBL/GenBank/DDBJ databases">
        <authorList>
            <person name="Wen L."/>
            <person name="He K."/>
            <person name="Yang H."/>
        </authorList>
    </citation>
    <scope>NUCLEOTIDE SEQUENCE [LARGE SCALE GENOMIC DNA]</scope>
    <source>
        <strain evidence="1">Trichococcus palustris</strain>
    </source>
</reference>
<organism evidence="1 2">
    <name type="scientific">Trichococcus palustris</name>
    <dbReference type="NCBI Taxonomy" id="140314"/>
    <lineage>
        <taxon>Bacteria</taxon>
        <taxon>Bacillati</taxon>
        <taxon>Bacillota</taxon>
        <taxon>Bacilli</taxon>
        <taxon>Lactobacillales</taxon>
        <taxon>Carnobacteriaceae</taxon>
        <taxon>Trichococcus</taxon>
    </lineage>
</organism>
<gene>
    <name evidence="1" type="ORF">Tpal_238</name>
</gene>
<evidence type="ECO:0000313" key="2">
    <source>
        <dbReference type="Proteomes" id="UP000242754"/>
    </source>
</evidence>
<keyword evidence="2" id="KW-1185">Reference proteome</keyword>
<dbReference type="Proteomes" id="UP000242754">
    <property type="component" value="Unassembled WGS sequence"/>
</dbReference>
<dbReference type="RefSeq" id="WP_087030207.1">
    <property type="nucleotide sequence ID" value="NZ_FJNE01000001.1"/>
</dbReference>
<evidence type="ECO:0000313" key="1">
    <source>
        <dbReference type="EMBL" id="CZQ81759.1"/>
    </source>
</evidence>
<sequence length="194" mass="21748">MSESSPETNSNVLNSKYLHWPERWPGPGTYIWWSGKNHHFLIISPIRSIIRNLGTYVRMSDSENGDSLDVGADSMAWPEQWPEPGIYEWTSDKNYYYLVVTPIEAITTFEKGSVALAMRVDPEAAYVTVDALGEIIPVERGGGYSSSSYDYYDPNAPDVCWDPCAGIGENRDPADRVDKMKVHKKNGPLWPGGL</sequence>
<proteinExistence type="predicted"/>
<protein>
    <submittedName>
        <fullName evidence="1">Uncharacterized protein</fullName>
    </submittedName>
</protein>
<dbReference type="AlphaFoldDB" id="A0A143Y4W9"/>
<name>A0A143Y4W9_9LACT</name>
<accession>A0A143Y4W9</accession>
<dbReference type="EMBL" id="FJNE01000001">
    <property type="protein sequence ID" value="CZQ81759.1"/>
    <property type="molecule type" value="Genomic_DNA"/>
</dbReference>